<feature type="compositionally biased region" description="Polar residues" evidence="1">
    <location>
        <begin position="1"/>
        <end position="14"/>
    </location>
</feature>
<proteinExistence type="predicted"/>
<evidence type="ECO:0000256" key="1">
    <source>
        <dbReference type="SAM" id="MobiDB-lite"/>
    </source>
</evidence>
<evidence type="ECO:0008006" key="4">
    <source>
        <dbReference type="Google" id="ProtNLM"/>
    </source>
</evidence>
<feature type="compositionally biased region" description="Basic and acidic residues" evidence="1">
    <location>
        <begin position="59"/>
        <end position="74"/>
    </location>
</feature>
<feature type="region of interest" description="Disordered" evidence="1">
    <location>
        <begin position="1"/>
        <end position="74"/>
    </location>
</feature>
<protein>
    <recommendedName>
        <fullName evidence="4">DUF883 domain-containing protein</fullName>
    </recommendedName>
</protein>
<dbReference type="AlphaFoldDB" id="D0LYH5"/>
<name>D0LYH5_HALO1</name>
<accession>D0LYH5</accession>
<organism evidence="2 3">
    <name type="scientific">Haliangium ochraceum (strain DSM 14365 / JCM 11303 / SMP-2)</name>
    <dbReference type="NCBI Taxonomy" id="502025"/>
    <lineage>
        <taxon>Bacteria</taxon>
        <taxon>Pseudomonadati</taxon>
        <taxon>Myxococcota</taxon>
        <taxon>Polyangia</taxon>
        <taxon>Haliangiales</taxon>
        <taxon>Kofleriaceae</taxon>
        <taxon>Haliangium</taxon>
    </lineage>
</organism>
<dbReference type="EMBL" id="CP001804">
    <property type="protein sequence ID" value="ACY17841.1"/>
    <property type="molecule type" value="Genomic_DNA"/>
</dbReference>
<gene>
    <name evidence="2" type="ordered locus">Hoch_5357</name>
</gene>
<dbReference type="HOGENOM" id="CLU_1432737_0_0_7"/>
<dbReference type="Proteomes" id="UP000001880">
    <property type="component" value="Chromosome"/>
</dbReference>
<dbReference type="RefSeq" id="WP_012830433.1">
    <property type="nucleotide sequence ID" value="NC_013440.1"/>
</dbReference>
<evidence type="ECO:0000313" key="2">
    <source>
        <dbReference type="EMBL" id="ACY17841.1"/>
    </source>
</evidence>
<sequence>MERETTLNPTTQPNKHAPSDRFIATSNEQNLGGRPLATQAPEITAEGVAPPHGSSPEAGEGRETDMASRAAEGAREVAGEMRERLDEAKAQAQIVGHRIAEGADAAMTATGTRMAGVADSLRARADETSAGRIAARTGDALSRGGEYLQQSSPADVRTDLENVMRERPMTTLLVGAGVGYLLARALRRS</sequence>
<dbReference type="KEGG" id="hoh:Hoch_5357"/>
<dbReference type="STRING" id="502025.Hoch_5357"/>
<keyword evidence="3" id="KW-1185">Reference proteome</keyword>
<reference evidence="2 3" key="1">
    <citation type="journal article" date="2010" name="Stand. Genomic Sci.">
        <title>Complete genome sequence of Haliangium ochraceum type strain (SMP-2).</title>
        <authorList>
            <consortium name="US DOE Joint Genome Institute (JGI-PGF)"/>
            <person name="Ivanova N."/>
            <person name="Daum C."/>
            <person name="Lang E."/>
            <person name="Abt B."/>
            <person name="Kopitz M."/>
            <person name="Saunders E."/>
            <person name="Lapidus A."/>
            <person name="Lucas S."/>
            <person name="Glavina Del Rio T."/>
            <person name="Nolan M."/>
            <person name="Tice H."/>
            <person name="Copeland A."/>
            <person name="Cheng J.F."/>
            <person name="Chen F."/>
            <person name="Bruce D."/>
            <person name="Goodwin L."/>
            <person name="Pitluck S."/>
            <person name="Mavromatis K."/>
            <person name="Pati A."/>
            <person name="Mikhailova N."/>
            <person name="Chen A."/>
            <person name="Palaniappan K."/>
            <person name="Land M."/>
            <person name="Hauser L."/>
            <person name="Chang Y.J."/>
            <person name="Jeffries C.D."/>
            <person name="Detter J.C."/>
            <person name="Brettin T."/>
            <person name="Rohde M."/>
            <person name="Goker M."/>
            <person name="Bristow J."/>
            <person name="Markowitz V."/>
            <person name="Eisen J.A."/>
            <person name="Hugenholtz P."/>
            <person name="Kyrpides N.C."/>
            <person name="Klenk H.P."/>
        </authorList>
    </citation>
    <scope>NUCLEOTIDE SEQUENCE [LARGE SCALE GENOMIC DNA]</scope>
    <source>
        <strain evidence="3">DSM 14365 / CIP 107738 / JCM 11303 / AJ 13395 / SMP-2</strain>
    </source>
</reference>
<evidence type="ECO:0000313" key="3">
    <source>
        <dbReference type="Proteomes" id="UP000001880"/>
    </source>
</evidence>